<gene>
    <name evidence="1" type="ORF">HRQ87_19870</name>
</gene>
<dbReference type="RefSeq" id="WP_174140188.1">
    <property type="nucleotide sequence ID" value="NZ_JABUFE010000036.1"/>
</dbReference>
<keyword evidence="2" id="KW-1185">Reference proteome</keyword>
<organism evidence="1 2">
    <name type="scientific">Parasulfitobacter algicola</name>
    <dbReference type="NCBI Taxonomy" id="2614809"/>
    <lineage>
        <taxon>Bacteria</taxon>
        <taxon>Pseudomonadati</taxon>
        <taxon>Pseudomonadota</taxon>
        <taxon>Alphaproteobacteria</taxon>
        <taxon>Rhodobacterales</taxon>
        <taxon>Roseobacteraceae</taxon>
        <taxon>Parasulfitobacter</taxon>
    </lineage>
</organism>
<dbReference type="EMBL" id="JABUFE010000036">
    <property type="protein sequence ID" value="NSX57036.1"/>
    <property type="molecule type" value="Genomic_DNA"/>
</dbReference>
<sequence>MEENKETITWPSGEGRSVGIIFIPVAKIGEYISKQVTKDANLEYIIMKNDTIGSYSVVQDLGEDIKASQIFVDTGQKKSDAFYAVISDLLEKIPQDVGCFLEDDFDVHNRVIYMNK</sequence>
<proteinExistence type="predicted"/>
<protein>
    <submittedName>
        <fullName evidence="1">Uncharacterized protein</fullName>
    </submittedName>
</protein>
<reference evidence="1 2" key="1">
    <citation type="submission" date="2020-06" db="EMBL/GenBank/DDBJ databases">
        <title>Sulfitobacter algicola sp. nov., isolated from green algae.</title>
        <authorList>
            <person name="Wang C."/>
        </authorList>
    </citation>
    <scope>NUCLEOTIDE SEQUENCE [LARGE SCALE GENOMIC DNA]</scope>
    <source>
        <strain evidence="1 2">1151</strain>
    </source>
</reference>
<comment type="caution">
    <text evidence="1">The sequence shown here is derived from an EMBL/GenBank/DDBJ whole genome shotgun (WGS) entry which is preliminary data.</text>
</comment>
<dbReference type="Proteomes" id="UP000777935">
    <property type="component" value="Unassembled WGS sequence"/>
</dbReference>
<evidence type="ECO:0000313" key="2">
    <source>
        <dbReference type="Proteomes" id="UP000777935"/>
    </source>
</evidence>
<accession>A0ABX2J170</accession>
<name>A0ABX2J170_9RHOB</name>
<evidence type="ECO:0000313" key="1">
    <source>
        <dbReference type="EMBL" id="NSX57036.1"/>
    </source>
</evidence>